<keyword evidence="6" id="KW-0436">Ligase</keyword>
<feature type="binding site" evidence="4">
    <location>
        <begin position="2"/>
        <end position="6"/>
    </location>
    <ligand>
        <name>ATP</name>
        <dbReference type="ChEBI" id="CHEBI:30616"/>
    </ligand>
</feature>
<dbReference type="NCBIfam" id="TIGR02727">
    <property type="entry name" value="MTHFS_bact"/>
    <property type="match status" value="1"/>
</dbReference>
<dbReference type="GO" id="GO:0005524">
    <property type="term" value="F:ATP binding"/>
    <property type="evidence" value="ECO:0007669"/>
    <property type="project" value="UniProtKB-KW"/>
</dbReference>
<dbReference type="InterPro" id="IPR037171">
    <property type="entry name" value="NagB/RpiA_transferase-like"/>
</dbReference>
<accession>A0A841C3F7</accession>
<comment type="cofactor">
    <cofactor evidence="5">
        <name>Mg(2+)</name>
        <dbReference type="ChEBI" id="CHEBI:18420"/>
    </cofactor>
</comment>
<evidence type="ECO:0000256" key="5">
    <source>
        <dbReference type="RuleBase" id="RU361279"/>
    </source>
</evidence>
<dbReference type="GO" id="GO:0030272">
    <property type="term" value="F:5-formyltetrahydrofolate cyclo-ligase activity"/>
    <property type="evidence" value="ECO:0007669"/>
    <property type="project" value="UniProtKB-EC"/>
</dbReference>
<dbReference type="GO" id="GO:0035999">
    <property type="term" value="P:tetrahydrofolate interconversion"/>
    <property type="evidence" value="ECO:0007669"/>
    <property type="project" value="TreeGrafter"/>
</dbReference>
<dbReference type="Pfam" id="PF01812">
    <property type="entry name" value="5-FTHF_cyc-lig"/>
    <property type="match status" value="1"/>
</dbReference>
<dbReference type="RefSeq" id="WP_246415548.1">
    <property type="nucleotide sequence ID" value="NZ_JACHHV010000002.1"/>
</dbReference>
<sequence>MKAQIREEIIDKLSKFEPHKKNNQTKEITEKFLSSKAFQSANSVALYMNTQIEFDLLAIFKATKKVGKKILIPKTYPKRKMAFIEYDEKNLTKTKFGPLEPVSNVELIPDLILVPGLAWNFEGYRIGYGGGFYDRYLANYKGDTISLVYDFQRLNFFPEVFDIPIKETFSV</sequence>
<keyword evidence="2 4" id="KW-0547">Nucleotide-binding</keyword>
<organism evidence="6 7">
    <name type="scientific">Lactovum miscens</name>
    <dbReference type="NCBI Taxonomy" id="190387"/>
    <lineage>
        <taxon>Bacteria</taxon>
        <taxon>Bacillati</taxon>
        <taxon>Bacillota</taxon>
        <taxon>Bacilli</taxon>
        <taxon>Lactobacillales</taxon>
        <taxon>Streptococcaceae</taxon>
        <taxon>Lactovum</taxon>
    </lineage>
</organism>
<dbReference type="PANTHER" id="PTHR23407">
    <property type="entry name" value="ATPASE INHIBITOR/5-FORMYLTETRAHYDROFOLATE CYCLO-LIGASE"/>
    <property type="match status" value="1"/>
</dbReference>
<dbReference type="PIRSF" id="PIRSF006806">
    <property type="entry name" value="FTHF_cligase"/>
    <property type="match status" value="1"/>
</dbReference>
<comment type="catalytic activity">
    <reaction evidence="5">
        <text>(6S)-5-formyl-5,6,7,8-tetrahydrofolate + ATP = (6R)-5,10-methenyltetrahydrofolate + ADP + phosphate</text>
        <dbReference type="Rhea" id="RHEA:10488"/>
        <dbReference type="ChEBI" id="CHEBI:30616"/>
        <dbReference type="ChEBI" id="CHEBI:43474"/>
        <dbReference type="ChEBI" id="CHEBI:57455"/>
        <dbReference type="ChEBI" id="CHEBI:57457"/>
        <dbReference type="ChEBI" id="CHEBI:456216"/>
        <dbReference type="EC" id="6.3.3.2"/>
    </reaction>
</comment>
<dbReference type="EC" id="6.3.3.2" evidence="5"/>
<comment type="caution">
    <text evidence="6">The sequence shown here is derived from an EMBL/GenBank/DDBJ whole genome shotgun (WGS) entry which is preliminary data.</text>
</comment>
<evidence type="ECO:0000313" key="7">
    <source>
        <dbReference type="Proteomes" id="UP000562464"/>
    </source>
</evidence>
<proteinExistence type="inferred from homology"/>
<gene>
    <name evidence="6" type="ORF">HNQ37_000233</name>
</gene>
<dbReference type="Gene3D" id="3.40.50.10420">
    <property type="entry name" value="NagB/RpiA/CoA transferase-like"/>
    <property type="match status" value="1"/>
</dbReference>
<keyword evidence="7" id="KW-1185">Reference proteome</keyword>
<dbReference type="SUPFAM" id="SSF100950">
    <property type="entry name" value="NagB/RpiA/CoA transferase-like"/>
    <property type="match status" value="1"/>
</dbReference>
<dbReference type="GO" id="GO:0009396">
    <property type="term" value="P:folic acid-containing compound biosynthetic process"/>
    <property type="evidence" value="ECO:0007669"/>
    <property type="project" value="TreeGrafter"/>
</dbReference>
<evidence type="ECO:0000256" key="2">
    <source>
        <dbReference type="ARBA" id="ARBA00022741"/>
    </source>
</evidence>
<evidence type="ECO:0000313" key="6">
    <source>
        <dbReference type="EMBL" id="MBB5887363.1"/>
    </source>
</evidence>
<feature type="binding site" evidence="4">
    <location>
        <position position="53"/>
    </location>
    <ligand>
        <name>substrate</name>
    </ligand>
</feature>
<evidence type="ECO:0000256" key="4">
    <source>
        <dbReference type="PIRSR" id="PIRSR006806-1"/>
    </source>
</evidence>
<keyword evidence="5" id="KW-0479">Metal-binding</keyword>
<evidence type="ECO:0000256" key="3">
    <source>
        <dbReference type="ARBA" id="ARBA00022840"/>
    </source>
</evidence>
<feature type="binding site" evidence="4">
    <location>
        <position position="48"/>
    </location>
    <ligand>
        <name>substrate</name>
    </ligand>
</feature>
<comment type="similarity">
    <text evidence="1 5">Belongs to the 5-formyltetrahydrofolate cyclo-ligase family.</text>
</comment>
<dbReference type="Proteomes" id="UP000562464">
    <property type="component" value="Unassembled WGS sequence"/>
</dbReference>
<keyword evidence="3 4" id="KW-0067">ATP-binding</keyword>
<feature type="binding site" evidence="4">
    <location>
        <begin position="125"/>
        <end position="133"/>
    </location>
    <ligand>
        <name>ATP</name>
        <dbReference type="ChEBI" id="CHEBI:30616"/>
    </ligand>
</feature>
<dbReference type="InterPro" id="IPR024185">
    <property type="entry name" value="FTHF_cligase-like_sf"/>
</dbReference>
<keyword evidence="5" id="KW-0460">Magnesium</keyword>
<reference evidence="6 7" key="1">
    <citation type="submission" date="2020-08" db="EMBL/GenBank/DDBJ databases">
        <title>Genomic Encyclopedia of Type Strains, Phase IV (KMG-IV): sequencing the most valuable type-strain genomes for metagenomic binning, comparative biology and taxonomic classification.</title>
        <authorList>
            <person name="Goeker M."/>
        </authorList>
    </citation>
    <scope>NUCLEOTIDE SEQUENCE [LARGE SCALE GENOMIC DNA]</scope>
    <source>
        <strain evidence="6 7">DSM 14925</strain>
    </source>
</reference>
<dbReference type="GO" id="GO:0046872">
    <property type="term" value="F:metal ion binding"/>
    <property type="evidence" value="ECO:0007669"/>
    <property type="project" value="UniProtKB-KW"/>
</dbReference>
<protein>
    <recommendedName>
        <fullName evidence="5">5-formyltetrahydrofolate cyclo-ligase</fullName>
        <ecNumber evidence="5">6.3.3.2</ecNumber>
    </recommendedName>
</protein>
<dbReference type="EMBL" id="JACHHV010000002">
    <property type="protein sequence ID" value="MBB5887363.1"/>
    <property type="molecule type" value="Genomic_DNA"/>
</dbReference>
<evidence type="ECO:0000256" key="1">
    <source>
        <dbReference type="ARBA" id="ARBA00010638"/>
    </source>
</evidence>
<dbReference type="PANTHER" id="PTHR23407:SF1">
    <property type="entry name" value="5-FORMYLTETRAHYDROFOLATE CYCLO-LIGASE"/>
    <property type="match status" value="1"/>
</dbReference>
<dbReference type="AlphaFoldDB" id="A0A841C3F7"/>
<name>A0A841C3F7_9LACT</name>
<dbReference type="InterPro" id="IPR002698">
    <property type="entry name" value="FTHF_cligase"/>
</dbReference>